<protein>
    <submittedName>
        <fullName evidence="1">Uncharacterized protein</fullName>
    </submittedName>
</protein>
<proteinExistence type="predicted"/>
<evidence type="ECO:0000313" key="2">
    <source>
        <dbReference type="Proteomes" id="UP000682739"/>
    </source>
</evidence>
<accession>A0A975HJ70</accession>
<dbReference type="AlphaFoldDB" id="A0A975HJ70"/>
<dbReference type="EMBL" id="CP072110">
    <property type="protein sequence ID" value="QTH65010.1"/>
    <property type="molecule type" value="Genomic_DNA"/>
</dbReference>
<dbReference type="Proteomes" id="UP000682739">
    <property type="component" value="Chromosome"/>
</dbReference>
<keyword evidence="2" id="KW-1185">Reference proteome</keyword>
<dbReference type="RefSeq" id="WP_208833045.1">
    <property type="nucleotide sequence ID" value="NZ_CP072110.1"/>
</dbReference>
<name>A0A975HJ70_9GAMM</name>
<evidence type="ECO:0000313" key="1">
    <source>
        <dbReference type="EMBL" id="QTH65010.1"/>
    </source>
</evidence>
<reference evidence="1" key="1">
    <citation type="submission" date="2021-03" db="EMBL/GenBank/DDBJ databases">
        <title>Description of Psychrosphaera ytuae sp. nov. isolated from deep sea sediment of South China Sea.</title>
        <authorList>
            <person name="Zhang J."/>
            <person name="Xu X.-D."/>
        </authorList>
    </citation>
    <scope>NUCLEOTIDE SEQUENCE</scope>
    <source>
        <strain evidence="1">MTZ26</strain>
    </source>
</reference>
<sequence length="54" mass="6747">MFKRRRTPRLARDKRFLDKTRRRVARKAAIKRVVHRRIKQVTMRFEDAHNEDND</sequence>
<dbReference type="KEGG" id="psym:J1N51_06075"/>
<gene>
    <name evidence="1" type="ORF">J1N51_06075</name>
</gene>
<organism evidence="1 2">
    <name type="scientific">Psychrosphaera ytuae</name>
    <dbReference type="NCBI Taxonomy" id="2820710"/>
    <lineage>
        <taxon>Bacteria</taxon>
        <taxon>Pseudomonadati</taxon>
        <taxon>Pseudomonadota</taxon>
        <taxon>Gammaproteobacteria</taxon>
        <taxon>Alteromonadales</taxon>
        <taxon>Pseudoalteromonadaceae</taxon>
        <taxon>Psychrosphaera</taxon>
    </lineage>
</organism>